<keyword evidence="6" id="KW-1185">Reference proteome</keyword>
<evidence type="ECO:0000256" key="1">
    <source>
        <dbReference type="ARBA" id="ARBA00010928"/>
    </source>
</evidence>
<accession>A0A1Y2EIW1</accession>
<name>A0A1Y2EIW1_9PEZI</name>
<dbReference type="GeneID" id="63781982"/>
<organism evidence="5 6">
    <name type="scientific">Pseudomassariella vexata</name>
    <dbReference type="NCBI Taxonomy" id="1141098"/>
    <lineage>
        <taxon>Eukaryota</taxon>
        <taxon>Fungi</taxon>
        <taxon>Dikarya</taxon>
        <taxon>Ascomycota</taxon>
        <taxon>Pezizomycotina</taxon>
        <taxon>Sordariomycetes</taxon>
        <taxon>Xylariomycetidae</taxon>
        <taxon>Amphisphaeriales</taxon>
        <taxon>Pseudomassariaceae</taxon>
        <taxon>Pseudomassariella</taxon>
    </lineage>
</organism>
<keyword evidence="2" id="KW-0560">Oxidoreductase</keyword>
<dbReference type="RefSeq" id="XP_040720979.1">
    <property type="nucleotide sequence ID" value="XM_040865770.1"/>
</dbReference>
<dbReference type="InterPro" id="IPR000683">
    <property type="entry name" value="Gfo/Idh/MocA-like_OxRdtase_N"/>
</dbReference>
<dbReference type="PANTHER" id="PTHR43708">
    <property type="entry name" value="CONSERVED EXPRESSED OXIDOREDUCTASE (EUROFUNG)"/>
    <property type="match status" value="1"/>
</dbReference>
<dbReference type="PANTHER" id="PTHR43708:SF5">
    <property type="entry name" value="CONSERVED EXPRESSED OXIDOREDUCTASE (EUROFUNG)-RELATED"/>
    <property type="match status" value="1"/>
</dbReference>
<gene>
    <name evidence="5" type="ORF">BCR38DRAFT_9248</name>
</gene>
<dbReference type="SUPFAM" id="SSF51735">
    <property type="entry name" value="NAD(P)-binding Rossmann-fold domains"/>
    <property type="match status" value="1"/>
</dbReference>
<evidence type="ECO:0000259" key="3">
    <source>
        <dbReference type="Pfam" id="PF01408"/>
    </source>
</evidence>
<evidence type="ECO:0000259" key="4">
    <source>
        <dbReference type="Pfam" id="PF02894"/>
    </source>
</evidence>
<dbReference type="InParanoid" id="A0A1Y2EIW1"/>
<feature type="domain" description="Gfo/Idh/MocA-like oxidoreductase C-terminal" evidence="4">
    <location>
        <begin position="139"/>
        <end position="367"/>
    </location>
</feature>
<dbReference type="InterPro" id="IPR036291">
    <property type="entry name" value="NAD(P)-bd_dom_sf"/>
</dbReference>
<sequence length="368" mass="40742">MAESKKLNVGVIGYGLSAKVFHIPFIKSTPTLNLHSILQRTPTAQGSAPADYPSIQHHTSLDSFLADAALDLVVLSVPPQTHFSFAKQALEAGKHVFVEKPFVPTSQEADQLIALAKEKSRMICVYQNRRWDSDFLTVRKLIAEGTLGRIVEFETHFDRLKLEKPASWKGELGMDQGGGALYDLGTHLIDQAYVLFGMPRSVFAKLVDQRDGAIAEDGNDVHPDSVTAQLFYEDGTLVHVRIAIVSVEKKQLRYWIRGTKGSYRKLGLDPQEDQLKAGLTVNDAGFGYEESEWNGTLTTLGDDGKIEEKTCPTIEPETYGKIYELYTKALHSGKEEDIPVPASQARDVLRIIEAAKESAKNGREVKLS</sequence>
<dbReference type="Gene3D" id="3.40.50.720">
    <property type="entry name" value="NAD(P)-binding Rossmann-like Domain"/>
    <property type="match status" value="1"/>
</dbReference>
<dbReference type="OrthoDB" id="2129491at2759"/>
<dbReference type="InterPro" id="IPR051317">
    <property type="entry name" value="Gfo/Idh/MocA_oxidoreduct"/>
</dbReference>
<dbReference type="Pfam" id="PF01408">
    <property type="entry name" value="GFO_IDH_MocA"/>
    <property type="match status" value="1"/>
</dbReference>
<dbReference type="AlphaFoldDB" id="A0A1Y2EIW1"/>
<reference evidence="5 6" key="1">
    <citation type="submission" date="2016-07" db="EMBL/GenBank/DDBJ databases">
        <title>Pervasive Adenine N6-methylation of Active Genes in Fungi.</title>
        <authorList>
            <consortium name="DOE Joint Genome Institute"/>
            <person name="Mondo S.J."/>
            <person name="Dannebaum R.O."/>
            <person name="Kuo R.C."/>
            <person name="Labutti K."/>
            <person name="Haridas S."/>
            <person name="Kuo A."/>
            <person name="Salamov A."/>
            <person name="Ahrendt S.R."/>
            <person name="Lipzen A."/>
            <person name="Sullivan W."/>
            <person name="Andreopoulos W.B."/>
            <person name="Clum A."/>
            <person name="Lindquist E."/>
            <person name="Daum C."/>
            <person name="Ramamoorthy G.K."/>
            <person name="Gryganskyi A."/>
            <person name="Culley D."/>
            <person name="Magnuson J.K."/>
            <person name="James T.Y."/>
            <person name="O'Malley M.A."/>
            <person name="Stajich J.E."/>
            <person name="Spatafora J.W."/>
            <person name="Visel A."/>
            <person name="Grigoriev I.V."/>
        </authorList>
    </citation>
    <scope>NUCLEOTIDE SEQUENCE [LARGE SCALE GENOMIC DNA]</scope>
    <source>
        <strain evidence="5 6">CBS 129021</strain>
    </source>
</reference>
<feature type="domain" description="Gfo/Idh/MocA-like oxidoreductase N-terminal" evidence="3">
    <location>
        <begin position="7"/>
        <end position="126"/>
    </location>
</feature>
<dbReference type="InterPro" id="IPR004104">
    <property type="entry name" value="Gfo/Idh/MocA-like_OxRdtase_C"/>
</dbReference>
<evidence type="ECO:0000313" key="5">
    <source>
        <dbReference type="EMBL" id="ORY71387.1"/>
    </source>
</evidence>
<comment type="similarity">
    <text evidence="1">Belongs to the Gfo/Idh/MocA family.</text>
</comment>
<dbReference type="EMBL" id="MCFJ01000001">
    <property type="protein sequence ID" value="ORY71387.1"/>
    <property type="molecule type" value="Genomic_DNA"/>
</dbReference>
<dbReference type="Pfam" id="PF02894">
    <property type="entry name" value="GFO_IDH_MocA_C"/>
    <property type="match status" value="1"/>
</dbReference>
<proteinExistence type="inferred from homology"/>
<comment type="caution">
    <text evidence="5">The sequence shown here is derived from an EMBL/GenBank/DDBJ whole genome shotgun (WGS) entry which is preliminary data.</text>
</comment>
<dbReference type="Gene3D" id="3.30.360.10">
    <property type="entry name" value="Dihydrodipicolinate Reductase, domain 2"/>
    <property type="match status" value="1"/>
</dbReference>
<dbReference type="STRING" id="1141098.A0A1Y2EIW1"/>
<evidence type="ECO:0000313" key="6">
    <source>
        <dbReference type="Proteomes" id="UP000193689"/>
    </source>
</evidence>
<protein>
    <submittedName>
        <fullName evidence="5">Oxidoreductase domain-containing protein</fullName>
    </submittedName>
</protein>
<dbReference type="GO" id="GO:0000166">
    <property type="term" value="F:nucleotide binding"/>
    <property type="evidence" value="ECO:0007669"/>
    <property type="project" value="InterPro"/>
</dbReference>
<dbReference type="GO" id="GO:0016491">
    <property type="term" value="F:oxidoreductase activity"/>
    <property type="evidence" value="ECO:0007669"/>
    <property type="project" value="UniProtKB-KW"/>
</dbReference>
<evidence type="ECO:0000256" key="2">
    <source>
        <dbReference type="ARBA" id="ARBA00023002"/>
    </source>
</evidence>
<dbReference type="Proteomes" id="UP000193689">
    <property type="component" value="Unassembled WGS sequence"/>
</dbReference>